<dbReference type="InterPro" id="IPR020845">
    <property type="entry name" value="AMP-binding_CS"/>
</dbReference>
<organism evidence="3 4">
    <name type="scientific">Acetobacter thailandicus</name>
    <dbReference type="NCBI Taxonomy" id="1502842"/>
    <lineage>
        <taxon>Bacteria</taxon>
        <taxon>Pseudomonadati</taxon>
        <taxon>Pseudomonadota</taxon>
        <taxon>Alphaproteobacteria</taxon>
        <taxon>Acetobacterales</taxon>
        <taxon>Acetobacteraceae</taxon>
        <taxon>Acetobacter</taxon>
    </lineage>
</organism>
<dbReference type="PANTHER" id="PTHR22754:SF32">
    <property type="entry name" value="DISCO-INTERACTING PROTEIN 2"/>
    <property type="match status" value="1"/>
</dbReference>
<dbReference type="EMBL" id="JAPIUZ010000001">
    <property type="protein sequence ID" value="MCX2562848.1"/>
    <property type="molecule type" value="Genomic_DNA"/>
</dbReference>
<evidence type="ECO:0000259" key="2">
    <source>
        <dbReference type="Pfam" id="PF00501"/>
    </source>
</evidence>
<dbReference type="PANTHER" id="PTHR22754">
    <property type="entry name" value="DISCO-INTERACTING PROTEIN 2 DIP2 -RELATED"/>
    <property type="match status" value="1"/>
</dbReference>
<dbReference type="Gene3D" id="3.30.300.30">
    <property type="match status" value="1"/>
</dbReference>
<sequence>MVKKFICSENNGKYYIDWGENTLVDALAYHRHRTPDHEVYKFLGDGENETDSTTFSQLQDFSFRLGAWLKRVLRSGSRVILLYDSSLDYIRGIMGCMTAGMVPVSGVYPRSYNVLERFAHVQKDSQAVAVIGPKVILSEFQKHFTGKMLGAGFLWIPTDVIPATYTLVTPDRKKDDIALIQYTSGSTSKPKGVVLTHRNLSHNIALQVMAFSFTRADLCGVNWLPLTHDMGLIGGALIILAVGAQCVLLPPEKVLEKPVRWLSAISKYQASISGGPNFIYDACISRISAEEAAGLSLSRWQLASNGAEYISRSTMDKFAQHFTAAGFKKTAFSSCYGLAEATLMATAGERGQGITFGSFSRSNLSLGVVAPPQNTLDERLIASCGRVAEAGSVAITRPESGEMLPPGQVGEICLHSQSVSPGYVSQFPAGVINTGKGDRGHYLQTGDRGFLFEDQLYVVGRFDNRIEISQQVFDVEDIISALGLADPDVTLSNTIVFDQIVHGGDQELFVIVENTADDNDALRARADALAQIIFRTWRINLCAVAFVRKGNLMKTSSGKIRMRLSQEMFLEKKFTILFEKKFDKASFRTVSILKEETASHH</sequence>
<dbReference type="InterPro" id="IPR042099">
    <property type="entry name" value="ANL_N_sf"/>
</dbReference>
<comment type="caution">
    <text evidence="3">The sequence shown here is derived from an EMBL/GenBank/DDBJ whole genome shotgun (WGS) entry which is preliminary data.</text>
</comment>
<accession>A0ABT3QC35</accession>
<comment type="similarity">
    <text evidence="1">Belongs to the ATP-dependent AMP-binding enzyme family.</text>
</comment>
<dbReference type="Gene3D" id="3.40.50.12780">
    <property type="entry name" value="N-terminal domain of ligase-like"/>
    <property type="match status" value="1"/>
</dbReference>
<evidence type="ECO:0000313" key="4">
    <source>
        <dbReference type="Proteomes" id="UP001301152"/>
    </source>
</evidence>
<dbReference type="Proteomes" id="UP001301152">
    <property type="component" value="Unassembled WGS sequence"/>
</dbReference>
<evidence type="ECO:0000313" key="3">
    <source>
        <dbReference type="EMBL" id="MCX2562848.1"/>
    </source>
</evidence>
<dbReference type="PROSITE" id="PS00455">
    <property type="entry name" value="AMP_BINDING"/>
    <property type="match status" value="1"/>
</dbReference>
<dbReference type="Pfam" id="PF00501">
    <property type="entry name" value="AMP-binding"/>
    <property type="match status" value="1"/>
</dbReference>
<dbReference type="SUPFAM" id="SSF56801">
    <property type="entry name" value="Acetyl-CoA synthetase-like"/>
    <property type="match status" value="1"/>
</dbReference>
<dbReference type="InterPro" id="IPR000873">
    <property type="entry name" value="AMP-dep_synth/lig_dom"/>
</dbReference>
<gene>
    <name evidence="3" type="ORF">OQ497_02530</name>
</gene>
<evidence type="ECO:0000256" key="1">
    <source>
        <dbReference type="ARBA" id="ARBA00006432"/>
    </source>
</evidence>
<reference evidence="3 4" key="1">
    <citation type="submission" date="2022-11" db="EMBL/GenBank/DDBJ databases">
        <title>Genome sequencing of Acetobacter type strain.</title>
        <authorList>
            <person name="Heo J."/>
            <person name="Lee D."/>
            <person name="Han B.-H."/>
            <person name="Hong S.-B."/>
            <person name="Kwon S.-W."/>
        </authorList>
    </citation>
    <scope>NUCLEOTIDE SEQUENCE [LARGE SCALE GENOMIC DNA]</scope>
    <source>
        <strain evidence="3 4">KACC 21253</strain>
    </source>
</reference>
<protein>
    <submittedName>
        <fullName evidence="3">AMP-binding protein</fullName>
    </submittedName>
</protein>
<dbReference type="InterPro" id="IPR045851">
    <property type="entry name" value="AMP-bd_C_sf"/>
</dbReference>
<proteinExistence type="inferred from homology"/>
<dbReference type="RefSeq" id="WP_173560023.1">
    <property type="nucleotide sequence ID" value="NZ_JAPIUZ010000001.1"/>
</dbReference>
<feature type="domain" description="AMP-dependent synthetase/ligase" evidence="2">
    <location>
        <begin position="32"/>
        <end position="423"/>
    </location>
</feature>
<keyword evidence="4" id="KW-1185">Reference proteome</keyword>
<name>A0ABT3QC35_9PROT</name>